<dbReference type="Proteomes" id="UP000077349">
    <property type="component" value="Unassembled WGS sequence"/>
</dbReference>
<dbReference type="AlphaFoldDB" id="A0A087PP44"/>
<dbReference type="GeneID" id="29557470"/>
<proteinExistence type="predicted"/>
<organism evidence="1 2">
    <name type="scientific">Acetobacter malorum</name>
    <dbReference type="NCBI Taxonomy" id="178901"/>
    <lineage>
        <taxon>Bacteria</taxon>
        <taxon>Pseudomonadati</taxon>
        <taxon>Pseudomonadota</taxon>
        <taxon>Alphaproteobacteria</taxon>
        <taxon>Acetobacterales</taxon>
        <taxon>Acetobacteraceae</taxon>
        <taxon>Acetobacter</taxon>
    </lineage>
</organism>
<dbReference type="PATRIC" id="fig|178901.10.peg.1789"/>
<evidence type="ECO:0000313" key="2">
    <source>
        <dbReference type="Proteomes" id="UP000077349"/>
    </source>
</evidence>
<gene>
    <name evidence="1" type="ORF">Amal_01716</name>
</gene>
<protein>
    <submittedName>
        <fullName evidence="1">Uncharacterized protein</fullName>
    </submittedName>
</protein>
<comment type="caution">
    <text evidence="1">The sequence shown here is derived from an EMBL/GenBank/DDBJ whole genome shotgun (WGS) entry which is preliminary data.</text>
</comment>
<dbReference type="EMBL" id="LVHD01000017">
    <property type="protein sequence ID" value="OAG77177.1"/>
    <property type="molecule type" value="Genomic_DNA"/>
</dbReference>
<evidence type="ECO:0000313" key="1">
    <source>
        <dbReference type="EMBL" id="OAG77177.1"/>
    </source>
</evidence>
<name>A0A087PP44_9PROT</name>
<accession>A0A087PP44</accession>
<reference evidence="1 2" key="1">
    <citation type="submission" date="2016-03" db="EMBL/GenBank/DDBJ databases">
        <title>Draft genome sequence of Acetobacter malorum CECT 7742, a strain isolated from strawberry vinegar.</title>
        <authorList>
            <person name="Sainz F."/>
            <person name="Mas A."/>
            <person name="Torija M.J."/>
        </authorList>
    </citation>
    <scope>NUCLEOTIDE SEQUENCE [LARGE SCALE GENOMIC DNA]</scope>
    <source>
        <strain evidence="1 2">CECT 7742</strain>
    </source>
</reference>
<sequence>MSHHDSIASAVEADVFQIAALHHLLSFTLAECLDGNVYDTSVLEGAVVLTRVINQKFNRVTKAILDGPSVQQD</sequence>
<dbReference type="RefSeq" id="WP_043551550.1">
    <property type="nucleotide sequence ID" value="NZ_JBDNRO010000014.1"/>
</dbReference>